<dbReference type="AlphaFoldDB" id="Q2KG84"/>
<sequence>MFELTLAVLKQAPTGTYLSKLWQAFRRLMEVARNPSSLNLILLYIGIKVDSLALKKYPVAHVLPPSPFTPGNCSISKVLMQPADGRSACWYAARLVVQSMKCNMGPTGKDLKRTTSEERLPLAIVGIRGRWAALPGRRSSSLMPLMHQRSRRGSTTLQNHGVLYDTGGI</sequence>
<reference evidence="1" key="1">
    <citation type="submission" date="2005-01" db="EMBL/GenBank/DDBJ databases">
        <title>The sequence of Magnaporthe grisea chromosome 7.</title>
        <authorList>
            <person name="Thon M.R."/>
            <person name="Pan H."/>
            <person name="Diener A."/>
            <person name="Papalas J."/>
            <person name="Taro A."/>
            <person name="Mitchell T."/>
            <person name="Dean R.A."/>
        </authorList>
    </citation>
    <scope>NUCLEOTIDE SEQUENCE</scope>
    <source>
        <strain evidence="1">70-15</strain>
    </source>
</reference>
<evidence type="ECO:0000313" key="1">
    <source>
        <dbReference type="EMBL" id="EAQ71044.1"/>
    </source>
</evidence>
<organism evidence="1">
    <name type="scientific">Pyricularia oryzae (strain 70-15 / ATCC MYA-4617 / FGSC 8958)</name>
    <name type="common">Rice blast fungus</name>
    <name type="synonym">Magnaporthe oryzae</name>
    <dbReference type="NCBI Taxonomy" id="242507"/>
    <lineage>
        <taxon>Eukaryota</taxon>
        <taxon>Fungi</taxon>
        <taxon>Dikarya</taxon>
        <taxon>Ascomycota</taxon>
        <taxon>Pezizomycotina</taxon>
        <taxon>Sordariomycetes</taxon>
        <taxon>Sordariomycetidae</taxon>
        <taxon>Magnaporthales</taxon>
        <taxon>Pyriculariaceae</taxon>
        <taxon>Pyricularia</taxon>
    </lineage>
</organism>
<protein>
    <submittedName>
        <fullName evidence="1">Uncharacterized protein</fullName>
    </submittedName>
</protein>
<dbReference type="EMBL" id="CM000230">
    <property type="protein sequence ID" value="EAQ71044.1"/>
    <property type="molecule type" value="Genomic_DNA"/>
</dbReference>
<gene>
    <name evidence="1" type="ORF">MGCH7_ch7g451</name>
</gene>
<name>Q2KG84_PYRO7</name>
<proteinExistence type="predicted"/>
<accession>Q2KG84</accession>